<dbReference type="PANTHER" id="PTHR12210">
    <property type="entry name" value="DULLARD PROTEIN PHOSPHATASE"/>
    <property type="match status" value="1"/>
</dbReference>
<dbReference type="GO" id="GO:0015031">
    <property type="term" value="P:protein transport"/>
    <property type="evidence" value="ECO:0007669"/>
    <property type="project" value="UniProtKB-KW"/>
</dbReference>
<dbReference type="GeneID" id="94844346"/>
<feature type="region of interest" description="Disordered" evidence="2">
    <location>
        <begin position="1"/>
        <end position="45"/>
    </location>
</feature>
<dbReference type="GO" id="GO:0005744">
    <property type="term" value="C:TIM23 mitochondrial import inner membrane translocase complex"/>
    <property type="evidence" value="ECO:0007669"/>
    <property type="project" value="UniProtKB-UniRule"/>
</dbReference>
<dbReference type="SUPFAM" id="SSF56784">
    <property type="entry name" value="HAD-like"/>
    <property type="match status" value="1"/>
</dbReference>
<protein>
    <recommendedName>
        <fullName evidence="1">Mitochondrial import inner membrane translocase subunit TIM50</fullName>
    </recommendedName>
</protein>
<reference evidence="4" key="1">
    <citation type="submission" date="2016-10" db="EMBL/GenBank/DDBJ databases">
        <authorList>
            <person name="Benchimol M."/>
            <person name="Almeida L.G."/>
            <person name="Vasconcelos A.T."/>
            <person name="Perreira-Neves A."/>
            <person name="Rosa I.A."/>
            <person name="Tasca T."/>
            <person name="Bogo M.R."/>
            <person name="de Souza W."/>
        </authorList>
    </citation>
    <scope>NUCLEOTIDE SEQUENCE [LARGE SCALE GENOMIC DNA]</scope>
    <source>
        <strain evidence="4">K</strain>
    </source>
</reference>
<comment type="subunit">
    <text evidence="1">Component of the TIM23 complex.</text>
</comment>
<gene>
    <name evidence="4" type="ORF">TRFO_34405</name>
</gene>
<accession>A0A1J4JPK2</accession>
<dbReference type="InterPro" id="IPR004274">
    <property type="entry name" value="FCP1_dom"/>
</dbReference>
<dbReference type="RefSeq" id="XP_068352333.1">
    <property type="nucleotide sequence ID" value="XM_068509642.1"/>
</dbReference>
<proteinExistence type="inferred from homology"/>
<dbReference type="InterPro" id="IPR036412">
    <property type="entry name" value="HAD-like_sf"/>
</dbReference>
<dbReference type="Proteomes" id="UP000179807">
    <property type="component" value="Unassembled WGS sequence"/>
</dbReference>
<keyword evidence="1" id="KW-0809">Transit peptide</keyword>
<name>A0A1J4JPK2_9EUKA</name>
<sequence>MSDDSSSSSYFFGESESESGPRKLTKNGSVANLKVSDTKNSQNRSSLPLVRFSSLKNLLKKRNKDGESKKEKVIPRKLLVLDLDETLIHTTPNKPESETLDYFTLNFDGEILYTIERPYCREFLELVERMFDVAIFTAGEKEYAQQILDEICPEIPESLRRYRGSVDYLYGKTFKDLESFNRDLEQVLIVDDNPDNAFFFPKNAITIAPFLGDEEDDFLMEKLLPILQKISVKSDMSKIIKSRKVKKLEKVIF</sequence>
<keyword evidence="1" id="KW-0496">Mitochondrion</keyword>
<evidence type="ECO:0000256" key="1">
    <source>
        <dbReference type="RuleBase" id="RU365079"/>
    </source>
</evidence>
<dbReference type="SMART" id="SM00577">
    <property type="entry name" value="CPDc"/>
    <property type="match status" value="1"/>
</dbReference>
<feature type="compositionally biased region" description="Low complexity" evidence="2">
    <location>
        <begin position="1"/>
        <end position="14"/>
    </location>
</feature>
<dbReference type="VEuPathDB" id="TrichDB:TRFO_34405"/>
<comment type="subcellular location">
    <subcellularLocation>
        <location evidence="1">Mitochondrion inner membrane</location>
        <topology evidence="1">Single-pass membrane protein</topology>
    </subcellularLocation>
</comment>
<evidence type="ECO:0000259" key="3">
    <source>
        <dbReference type="PROSITE" id="PS50969"/>
    </source>
</evidence>
<dbReference type="OrthoDB" id="10249888at2759"/>
<comment type="similarity">
    <text evidence="1">Belongs to the TIM50 family.</text>
</comment>
<comment type="function">
    <text evidence="1">Essential component of the TIM23 complex, a complex that mediates the translocation of transit peptide-containing proteins across the mitochondrial inner membrane.</text>
</comment>
<dbReference type="InterPro" id="IPR023214">
    <property type="entry name" value="HAD_sf"/>
</dbReference>
<dbReference type="CDD" id="cd07521">
    <property type="entry name" value="HAD_FCP1-like"/>
    <property type="match status" value="1"/>
</dbReference>
<dbReference type="AlphaFoldDB" id="A0A1J4JPK2"/>
<keyword evidence="5" id="KW-1185">Reference proteome</keyword>
<dbReference type="InterPro" id="IPR050365">
    <property type="entry name" value="TIM50"/>
</dbReference>
<comment type="caution">
    <text evidence="4">The sequence shown here is derived from an EMBL/GenBank/DDBJ whole genome shotgun (WGS) entry which is preliminary data.</text>
</comment>
<organism evidence="4 5">
    <name type="scientific">Tritrichomonas foetus</name>
    <dbReference type="NCBI Taxonomy" id="1144522"/>
    <lineage>
        <taxon>Eukaryota</taxon>
        <taxon>Metamonada</taxon>
        <taxon>Parabasalia</taxon>
        <taxon>Tritrichomonadida</taxon>
        <taxon>Tritrichomonadidae</taxon>
        <taxon>Tritrichomonas</taxon>
    </lineage>
</organism>
<keyword evidence="1" id="KW-0813">Transport</keyword>
<feature type="domain" description="FCP1 homology" evidence="3">
    <location>
        <begin position="72"/>
        <end position="230"/>
    </location>
</feature>
<keyword evidence="1" id="KW-0811">Translocation</keyword>
<dbReference type="EMBL" id="MLAK01001018">
    <property type="protein sequence ID" value="OHS99196.1"/>
    <property type="molecule type" value="Genomic_DNA"/>
</dbReference>
<evidence type="ECO:0000313" key="5">
    <source>
        <dbReference type="Proteomes" id="UP000179807"/>
    </source>
</evidence>
<keyword evidence="1" id="KW-0653">Protein transport</keyword>
<evidence type="ECO:0000313" key="4">
    <source>
        <dbReference type="EMBL" id="OHS99196.1"/>
    </source>
</evidence>
<evidence type="ECO:0000256" key="2">
    <source>
        <dbReference type="SAM" id="MobiDB-lite"/>
    </source>
</evidence>
<dbReference type="Gene3D" id="3.40.50.1000">
    <property type="entry name" value="HAD superfamily/HAD-like"/>
    <property type="match status" value="1"/>
</dbReference>
<dbReference type="PROSITE" id="PS50969">
    <property type="entry name" value="FCP1"/>
    <property type="match status" value="1"/>
</dbReference>
<dbReference type="Pfam" id="PF03031">
    <property type="entry name" value="NIF"/>
    <property type="match status" value="1"/>
</dbReference>